<name>A0AAQ3N010_VIGMU</name>
<sequence length="101" mass="11647">MHKKKNFKVNTPESPFSFYGRLDTGKVTDAHSDHAEIAVRALHGAFNTYLVPIDKKQKKKFSLSMQFDEVSITFSLAANYSKLNITIYLYLCLCLYRFMQA</sequence>
<organism evidence="1 2">
    <name type="scientific">Vigna mungo</name>
    <name type="common">Black gram</name>
    <name type="synonym">Phaseolus mungo</name>
    <dbReference type="NCBI Taxonomy" id="3915"/>
    <lineage>
        <taxon>Eukaryota</taxon>
        <taxon>Viridiplantae</taxon>
        <taxon>Streptophyta</taxon>
        <taxon>Embryophyta</taxon>
        <taxon>Tracheophyta</taxon>
        <taxon>Spermatophyta</taxon>
        <taxon>Magnoliopsida</taxon>
        <taxon>eudicotyledons</taxon>
        <taxon>Gunneridae</taxon>
        <taxon>Pentapetalae</taxon>
        <taxon>rosids</taxon>
        <taxon>fabids</taxon>
        <taxon>Fabales</taxon>
        <taxon>Fabaceae</taxon>
        <taxon>Papilionoideae</taxon>
        <taxon>50 kb inversion clade</taxon>
        <taxon>NPAAA clade</taxon>
        <taxon>indigoferoid/millettioid clade</taxon>
        <taxon>Phaseoleae</taxon>
        <taxon>Vigna</taxon>
    </lineage>
</organism>
<proteinExistence type="predicted"/>
<dbReference type="EMBL" id="CP144693">
    <property type="protein sequence ID" value="WVZ00146.1"/>
    <property type="molecule type" value="Genomic_DNA"/>
</dbReference>
<accession>A0AAQ3N010</accession>
<evidence type="ECO:0000313" key="2">
    <source>
        <dbReference type="Proteomes" id="UP001374535"/>
    </source>
</evidence>
<gene>
    <name evidence="1" type="ORF">V8G54_026215</name>
</gene>
<keyword evidence="2" id="KW-1185">Reference proteome</keyword>
<dbReference type="AlphaFoldDB" id="A0AAQ3N010"/>
<reference evidence="1 2" key="1">
    <citation type="journal article" date="2023" name="Life. Sci Alliance">
        <title>Evolutionary insights into 3D genome organization and epigenetic landscape of Vigna mungo.</title>
        <authorList>
            <person name="Junaid A."/>
            <person name="Singh B."/>
            <person name="Bhatia S."/>
        </authorList>
    </citation>
    <scope>NUCLEOTIDE SEQUENCE [LARGE SCALE GENOMIC DNA]</scope>
    <source>
        <strain evidence="1">Urdbean</strain>
    </source>
</reference>
<dbReference type="Proteomes" id="UP001374535">
    <property type="component" value="Chromosome 8"/>
</dbReference>
<protein>
    <submittedName>
        <fullName evidence="1">Uncharacterized protein</fullName>
    </submittedName>
</protein>
<evidence type="ECO:0000313" key="1">
    <source>
        <dbReference type="EMBL" id="WVZ00146.1"/>
    </source>
</evidence>